<dbReference type="Pfam" id="PF13338">
    <property type="entry name" value="AbiEi_4"/>
    <property type="match status" value="1"/>
</dbReference>
<feature type="domain" description="AbiEi antitoxin N-terminal" evidence="1">
    <location>
        <begin position="10"/>
        <end position="46"/>
    </location>
</feature>
<sequence length="159" mass="17750">MVESIPPQTLVTDATLAALTGVSSRRIRQLAEAGTLERVERGRYELGPSIRALLDDAADKGSELQRERTRKVRADADLAELELARQKGLVAPVEQFEKVWGHRCRLIQITMMQLPQRVITALVGETNERRIKDVLTAEIKDALNRAADSVPTPEEIEEL</sequence>
<dbReference type="AlphaFoldDB" id="A0A8D4VRU7"/>
<dbReference type="Proteomes" id="UP000824988">
    <property type="component" value="Chromosome"/>
</dbReference>
<dbReference type="EMBL" id="AP019782">
    <property type="protein sequence ID" value="BBL72144.1"/>
    <property type="molecule type" value="Genomic_DNA"/>
</dbReference>
<protein>
    <recommendedName>
        <fullName evidence="1">AbiEi antitoxin N-terminal domain-containing protein</fullName>
    </recommendedName>
</protein>
<dbReference type="InterPro" id="IPR025159">
    <property type="entry name" value="AbiEi_N"/>
</dbReference>
<reference evidence="2" key="1">
    <citation type="submission" date="2019-06" db="EMBL/GenBank/DDBJ databases">
        <title>Complete genome sequence of Methylogaea oryzae strain JCM16910.</title>
        <authorList>
            <person name="Asakawa S."/>
        </authorList>
    </citation>
    <scope>NUCLEOTIDE SEQUENCE</scope>
    <source>
        <strain evidence="2">E10</strain>
    </source>
</reference>
<dbReference type="RefSeq" id="WP_221047385.1">
    <property type="nucleotide sequence ID" value="NZ_AP019782.1"/>
</dbReference>
<proteinExistence type="predicted"/>
<evidence type="ECO:0000313" key="3">
    <source>
        <dbReference type="Proteomes" id="UP000824988"/>
    </source>
</evidence>
<dbReference type="KEGG" id="moz:MoryE10_27500"/>
<organism evidence="2 3">
    <name type="scientific">Methylogaea oryzae</name>
    <dbReference type="NCBI Taxonomy" id="1295382"/>
    <lineage>
        <taxon>Bacteria</taxon>
        <taxon>Pseudomonadati</taxon>
        <taxon>Pseudomonadota</taxon>
        <taxon>Gammaproteobacteria</taxon>
        <taxon>Methylococcales</taxon>
        <taxon>Methylococcaceae</taxon>
        <taxon>Methylogaea</taxon>
    </lineage>
</organism>
<accession>A0A8D4VRU7</accession>
<name>A0A8D4VRU7_9GAMM</name>
<keyword evidence="3" id="KW-1185">Reference proteome</keyword>
<evidence type="ECO:0000259" key="1">
    <source>
        <dbReference type="Pfam" id="PF13338"/>
    </source>
</evidence>
<gene>
    <name evidence="2" type="ORF">MoryE10_27500</name>
</gene>
<evidence type="ECO:0000313" key="2">
    <source>
        <dbReference type="EMBL" id="BBL72144.1"/>
    </source>
</evidence>